<dbReference type="InterPro" id="IPR036085">
    <property type="entry name" value="PAZ_dom_sf"/>
</dbReference>
<dbReference type="Pfam" id="PF02170">
    <property type="entry name" value="PAZ"/>
    <property type="match status" value="1"/>
</dbReference>
<protein>
    <submittedName>
        <fullName evidence="6">Piwi domain-containing protein</fullName>
    </submittedName>
</protein>
<reference evidence="4 5" key="2">
    <citation type="submission" date="2018-11" db="EMBL/GenBank/DDBJ databases">
        <authorList>
            <consortium name="Pathogen Informatics"/>
        </authorList>
    </citation>
    <scope>NUCLEOTIDE SEQUENCE [LARGE SCALE GENOMIC DNA]</scope>
</reference>
<sequence length="932" mass="105215">MEEDQTVIKGALMMPAKQMDESRLKQVGSIPVLMNGYELDLSKVPDKVYKHELKLIAIRKGNKEKDLTRGPKNDVAVTLRRRVLWSIYTCMLKSNSDFFGGDTKVFFFDCGINFYSTNKLLDRSEGEKQFHLKPEQLSSNSRDFLGPKVMEVVAKLLACGEVFLKGSAAVDECITERERSLQQFLEVALNQKMFHNQEHFIFGNKAYNRPSSHDRPLNDGKVLQSGFEKNVRFVGDFPESAISVVQIDAKKSAFFKEQNLVALVAALCHSRLELIMNDAKTRQKVARQLKDLVVRTNHLPKCQRDFCIFGITKETTEKVIVMVDNQEVSVAEYFYHKYGIGLRHSYLPCVIERRVSVGSKQPMNSYFPMECLDVIKGQRVELKKQTPDLVEELINSCRLLPAKLQEENEKQRRSAYITSENPYLHKLGLRVSETPRGANATILFPPAIIYGEGARVEPNASGDLDWRLNVPRSMMQRQFYRPANAPRRWVVFLFEDAVDRASLDRFLYAYVERAQSHGIKLQRPSRVESVDRVDMDFLLDKMKIMRKNGVEYVLFITKEKRDPVHDTLKFSEVVAMVVTQHVHSKTMLKAISNRGAEMTLDNIVMKMNLKLGGISHALASSGRFLRANQLAANIMEKTWLRASRMFIGIDMSHSSPQSLYERQAGIPPSEPTVVGMAYTCGGPFAMRGEYWMQEPRVSAVQYLRDHVMNALNYFKEESSGKSFPEHVVVYRSGVSEGEYAKVMSAEADAFREAFDAVLEGSKGKIRLSIICVQVNSNYRLFPENGTAMGNAMQQNVPAGTCVDTSIVHPSQTEFILVAHKSIMGTARPIRCTVLVDDAPRMSLDEVEGITNALCYAHGIVTSPVSLPAHLYAASNLAKRGRNNWKTANCAGDDASMSSDGCERGQFRNDGTPEFFPTMSGELAPKLRHKFWA</sequence>
<dbReference type="Gene3D" id="3.30.420.10">
    <property type="entry name" value="Ribonuclease H-like superfamily/Ribonuclease H"/>
    <property type="match status" value="1"/>
</dbReference>
<dbReference type="SUPFAM" id="SSF53098">
    <property type="entry name" value="Ribonuclease H-like"/>
    <property type="match status" value="1"/>
</dbReference>
<dbReference type="SMART" id="SM00950">
    <property type="entry name" value="Piwi"/>
    <property type="match status" value="1"/>
</dbReference>
<dbReference type="Proteomes" id="UP000050794">
    <property type="component" value="Unassembled WGS sequence"/>
</dbReference>
<dbReference type="SMART" id="SM00949">
    <property type="entry name" value="PAZ"/>
    <property type="match status" value="1"/>
</dbReference>
<keyword evidence="5" id="KW-1185">Reference proteome</keyword>
<name>A0A183UGF2_TOXCA</name>
<evidence type="ECO:0000259" key="3">
    <source>
        <dbReference type="PROSITE" id="PS50822"/>
    </source>
</evidence>
<dbReference type="SUPFAM" id="SSF101690">
    <property type="entry name" value="PAZ domain"/>
    <property type="match status" value="1"/>
</dbReference>
<comment type="similarity">
    <text evidence="1">Belongs to the argonaute family.</text>
</comment>
<dbReference type="EMBL" id="UYWY01019709">
    <property type="protein sequence ID" value="VDM38893.1"/>
    <property type="molecule type" value="Genomic_DNA"/>
</dbReference>
<dbReference type="InterPro" id="IPR003100">
    <property type="entry name" value="PAZ_dom"/>
</dbReference>
<dbReference type="CDD" id="cd02846">
    <property type="entry name" value="PAZ_argonaute_like"/>
    <property type="match status" value="1"/>
</dbReference>
<gene>
    <name evidence="4" type="ORF">TCNE_LOCUS7572</name>
</gene>
<dbReference type="GO" id="GO:0003723">
    <property type="term" value="F:RNA binding"/>
    <property type="evidence" value="ECO:0007669"/>
    <property type="project" value="InterPro"/>
</dbReference>
<evidence type="ECO:0000259" key="2">
    <source>
        <dbReference type="PROSITE" id="PS50821"/>
    </source>
</evidence>
<accession>A0A183UGF2</accession>
<evidence type="ECO:0000313" key="4">
    <source>
        <dbReference type="EMBL" id="VDM38893.1"/>
    </source>
</evidence>
<dbReference type="PROSITE" id="PS50822">
    <property type="entry name" value="PIWI"/>
    <property type="match status" value="1"/>
</dbReference>
<dbReference type="InterPro" id="IPR003165">
    <property type="entry name" value="Piwi"/>
</dbReference>
<evidence type="ECO:0000313" key="5">
    <source>
        <dbReference type="Proteomes" id="UP000050794"/>
    </source>
</evidence>
<reference evidence="6" key="1">
    <citation type="submission" date="2016-06" db="UniProtKB">
        <authorList>
            <consortium name="WormBaseParasite"/>
        </authorList>
    </citation>
    <scope>IDENTIFICATION</scope>
</reference>
<dbReference type="AlphaFoldDB" id="A0A183UGF2"/>
<evidence type="ECO:0000256" key="1">
    <source>
        <dbReference type="RuleBase" id="RU361178"/>
    </source>
</evidence>
<dbReference type="InterPro" id="IPR012337">
    <property type="entry name" value="RNaseH-like_sf"/>
</dbReference>
<feature type="domain" description="Piwi" evidence="3">
    <location>
        <begin position="551"/>
        <end position="885"/>
    </location>
</feature>
<dbReference type="Gene3D" id="2.170.260.10">
    <property type="entry name" value="paz domain"/>
    <property type="match status" value="1"/>
</dbReference>
<organism evidence="5 6">
    <name type="scientific">Toxocara canis</name>
    <name type="common">Canine roundworm</name>
    <dbReference type="NCBI Taxonomy" id="6265"/>
    <lineage>
        <taxon>Eukaryota</taxon>
        <taxon>Metazoa</taxon>
        <taxon>Ecdysozoa</taxon>
        <taxon>Nematoda</taxon>
        <taxon>Chromadorea</taxon>
        <taxon>Rhabditida</taxon>
        <taxon>Spirurina</taxon>
        <taxon>Ascaridomorpha</taxon>
        <taxon>Ascaridoidea</taxon>
        <taxon>Toxocaridae</taxon>
        <taxon>Toxocara</taxon>
    </lineage>
</organism>
<dbReference type="InterPro" id="IPR036397">
    <property type="entry name" value="RNaseH_sf"/>
</dbReference>
<feature type="domain" description="PAZ" evidence="2">
    <location>
        <begin position="259"/>
        <end position="376"/>
    </location>
</feature>
<dbReference type="Gene3D" id="3.40.50.2300">
    <property type="match status" value="1"/>
</dbReference>
<dbReference type="Pfam" id="PF02171">
    <property type="entry name" value="Piwi"/>
    <property type="match status" value="1"/>
</dbReference>
<dbReference type="WBParaSite" id="TCNE_0000757201-mRNA-1">
    <property type="protein sequence ID" value="TCNE_0000757201-mRNA-1"/>
    <property type="gene ID" value="TCNE_0000757201"/>
</dbReference>
<dbReference type="PANTHER" id="PTHR22891">
    <property type="entry name" value="EUKARYOTIC TRANSLATION INITIATION FACTOR 2C"/>
    <property type="match status" value="1"/>
</dbReference>
<evidence type="ECO:0000313" key="6">
    <source>
        <dbReference type="WBParaSite" id="TCNE_0000757201-mRNA-1"/>
    </source>
</evidence>
<dbReference type="PROSITE" id="PS50821">
    <property type="entry name" value="PAZ"/>
    <property type="match status" value="1"/>
</dbReference>
<proteinExistence type="inferred from homology"/>